<comment type="function">
    <text evidence="8">Mediates influx of magnesium ions.</text>
</comment>
<protein>
    <recommendedName>
        <fullName evidence="8">Magnesium transport protein CorA</fullName>
    </recommendedName>
</protein>
<dbReference type="InterPro" id="IPR004488">
    <property type="entry name" value="Mg/Co-transport_prot_CorA"/>
</dbReference>
<comment type="subcellular location">
    <subcellularLocation>
        <location evidence="1">Cell membrane</location>
        <topology evidence="1">Multi-pass membrane protein</topology>
    </subcellularLocation>
    <subcellularLocation>
        <location evidence="8">Membrane</location>
        <topology evidence="8">Multi-pass membrane protein</topology>
    </subcellularLocation>
</comment>
<evidence type="ECO:0000256" key="1">
    <source>
        <dbReference type="ARBA" id="ARBA00004651"/>
    </source>
</evidence>
<evidence type="ECO:0000313" key="10">
    <source>
        <dbReference type="Proteomes" id="UP000029859"/>
    </source>
</evidence>
<dbReference type="GO" id="GO:0015087">
    <property type="term" value="F:cobalt ion transmembrane transporter activity"/>
    <property type="evidence" value="ECO:0007669"/>
    <property type="project" value="UniProtKB-UniRule"/>
</dbReference>
<keyword evidence="3 8" id="KW-0813">Transport</keyword>
<keyword evidence="4 8" id="KW-1003">Cell membrane</keyword>
<dbReference type="EMBL" id="JRHO01000002">
    <property type="protein sequence ID" value="KGK99669.1"/>
    <property type="molecule type" value="Genomic_DNA"/>
</dbReference>
<dbReference type="PANTHER" id="PTHR46494">
    <property type="entry name" value="CORA FAMILY METAL ION TRANSPORTER (EUROFUNG)"/>
    <property type="match status" value="1"/>
</dbReference>
<comment type="caution">
    <text evidence="9">The sequence shown here is derived from an EMBL/GenBank/DDBJ whole genome shotgun (WGS) entry which is preliminary data.</text>
</comment>
<organism evidence="9 10">
    <name type="scientific">Methanococcoides methylutens</name>
    <dbReference type="NCBI Taxonomy" id="2226"/>
    <lineage>
        <taxon>Archaea</taxon>
        <taxon>Methanobacteriati</taxon>
        <taxon>Methanobacteriota</taxon>
        <taxon>Stenosarchaea group</taxon>
        <taxon>Methanomicrobia</taxon>
        <taxon>Methanosarcinales</taxon>
        <taxon>Methanosarcinaceae</taxon>
        <taxon>Methanococcoides</taxon>
    </lineage>
</organism>
<evidence type="ECO:0000256" key="8">
    <source>
        <dbReference type="RuleBase" id="RU362010"/>
    </source>
</evidence>
<dbReference type="GO" id="GO:0005886">
    <property type="term" value="C:plasma membrane"/>
    <property type="evidence" value="ECO:0007669"/>
    <property type="project" value="UniProtKB-SubCell"/>
</dbReference>
<accession>A0A099T4B5</accession>
<comment type="similarity">
    <text evidence="2 8">Belongs to the CorA metal ion transporter (MIT) (TC 1.A.35) family.</text>
</comment>
<dbReference type="AlphaFoldDB" id="A0A099T4B5"/>
<evidence type="ECO:0000256" key="7">
    <source>
        <dbReference type="ARBA" id="ARBA00023136"/>
    </source>
</evidence>
<gene>
    <name evidence="8" type="primary">corA</name>
    <name evidence="9" type="ORF">LI82_00120</name>
</gene>
<name>A0A099T4B5_METMT</name>
<dbReference type="Proteomes" id="UP000029859">
    <property type="component" value="Unassembled WGS sequence"/>
</dbReference>
<dbReference type="InterPro" id="IPR045863">
    <property type="entry name" value="CorA_TM1_TM2"/>
</dbReference>
<feature type="transmembrane region" description="Helical" evidence="8">
    <location>
        <begin position="296"/>
        <end position="316"/>
    </location>
</feature>
<proteinExistence type="inferred from homology"/>
<reference evidence="9 10" key="1">
    <citation type="submission" date="2014-09" db="EMBL/GenBank/DDBJ databases">
        <title>Draft genome sequence of an obligately methylotrophic methanogen, Methanococcoides methylutens, isolated from marine sediment.</title>
        <authorList>
            <person name="Guan Y."/>
            <person name="Ngugi D.K."/>
            <person name="Blom J."/>
            <person name="Ali S."/>
            <person name="Ferry J.G."/>
            <person name="Stingl U."/>
        </authorList>
    </citation>
    <scope>NUCLEOTIDE SEQUENCE [LARGE SCALE GENOMIC DNA]</scope>
    <source>
        <strain evidence="9 10">DSM 2657</strain>
    </source>
</reference>
<keyword evidence="8" id="KW-0406">Ion transport</keyword>
<dbReference type="Gene3D" id="3.30.460.20">
    <property type="entry name" value="CorA soluble domain-like"/>
    <property type="match status" value="1"/>
</dbReference>
<dbReference type="Gene3D" id="1.20.58.340">
    <property type="entry name" value="Magnesium transport protein CorA, transmembrane region"/>
    <property type="match status" value="2"/>
</dbReference>
<dbReference type="SUPFAM" id="SSF144083">
    <property type="entry name" value="Magnesium transport protein CorA, transmembrane region"/>
    <property type="match status" value="1"/>
</dbReference>
<keyword evidence="6 8" id="KW-1133">Transmembrane helix</keyword>
<dbReference type="GO" id="GO:0050897">
    <property type="term" value="F:cobalt ion binding"/>
    <property type="evidence" value="ECO:0007669"/>
    <property type="project" value="TreeGrafter"/>
</dbReference>
<keyword evidence="10" id="KW-1185">Reference proteome</keyword>
<evidence type="ECO:0000256" key="4">
    <source>
        <dbReference type="ARBA" id="ARBA00022475"/>
    </source>
</evidence>
<dbReference type="NCBIfam" id="TIGR00383">
    <property type="entry name" value="corA"/>
    <property type="match status" value="1"/>
</dbReference>
<dbReference type="CDD" id="cd12828">
    <property type="entry name" value="TmCorA-like_1"/>
    <property type="match status" value="1"/>
</dbReference>
<dbReference type="SUPFAM" id="SSF143865">
    <property type="entry name" value="CorA soluble domain-like"/>
    <property type="match status" value="1"/>
</dbReference>
<dbReference type="RefSeq" id="WP_048192952.1">
    <property type="nucleotide sequence ID" value="NZ_CAAGSM010000008.1"/>
</dbReference>
<evidence type="ECO:0000256" key="3">
    <source>
        <dbReference type="ARBA" id="ARBA00022448"/>
    </source>
</evidence>
<dbReference type="FunFam" id="3.30.460.20:FF:000008">
    <property type="entry name" value="Cobalt/magnesium transport protein CorA"/>
    <property type="match status" value="1"/>
</dbReference>
<dbReference type="InterPro" id="IPR045861">
    <property type="entry name" value="CorA_cytoplasmic_dom"/>
</dbReference>
<sequence>MGKIIHTGSRKVGVAPGTLIHIGKKQLTEPKITVIDYNADHFQEMVAENIEEAYPFKDSENVSWINIHGVHHVDLIEKIGTNFGIHPLVLEDIVHTDQRPKVEFFDSYIYIVLKMLQYDKEKEEIIAEQVSIILGSNFVISFQEILGDTFDPIRDRIRTSKGRIRKQGPDYLTYALLDSIVDSYFVMLEIIGENIESLDDELLDSPTPKTLESIHRLKKEVILLRKFVWPLREVVNSLQRDESFFVKESTSIFLKDIYDHIIQVMDTIESYRDILSTMLDLYLSTASNKMNEIMKVLTIIATIFIPLTFIAGIYGMNFEYMPELKWHLGYPVIWALMITVALVMLAYFRKLKWI</sequence>
<evidence type="ECO:0000256" key="5">
    <source>
        <dbReference type="ARBA" id="ARBA00022692"/>
    </source>
</evidence>
<dbReference type="GO" id="GO:0000287">
    <property type="term" value="F:magnesium ion binding"/>
    <property type="evidence" value="ECO:0007669"/>
    <property type="project" value="TreeGrafter"/>
</dbReference>
<keyword evidence="7 8" id="KW-0472">Membrane</keyword>
<evidence type="ECO:0000256" key="6">
    <source>
        <dbReference type="ARBA" id="ARBA00022989"/>
    </source>
</evidence>
<feature type="transmembrane region" description="Helical" evidence="8">
    <location>
        <begin position="328"/>
        <end position="348"/>
    </location>
</feature>
<dbReference type="FunFam" id="1.20.58.340:FF:000012">
    <property type="entry name" value="Magnesium transport protein CorA"/>
    <property type="match status" value="1"/>
</dbReference>
<keyword evidence="5 8" id="KW-0812">Transmembrane</keyword>
<keyword evidence="8" id="KW-0460">Magnesium</keyword>
<dbReference type="GO" id="GO:0015095">
    <property type="term" value="F:magnesium ion transmembrane transporter activity"/>
    <property type="evidence" value="ECO:0007669"/>
    <property type="project" value="UniProtKB-UniRule"/>
</dbReference>
<dbReference type="OrthoDB" id="28779at2157"/>
<dbReference type="Pfam" id="PF01544">
    <property type="entry name" value="CorA"/>
    <property type="match status" value="1"/>
</dbReference>
<evidence type="ECO:0000256" key="2">
    <source>
        <dbReference type="ARBA" id="ARBA00009765"/>
    </source>
</evidence>
<dbReference type="InterPro" id="IPR002523">
    <property type="entry name" value="MgTranspt_CorA/ZnTranspt_ZntB"/>
</dbReference>
<evidence type="ECO:0000313" key="9">
    <source>
        <dbReference type="EMBL" id="KGK99669.1"/>
    </source>
</evidence>
<dbReference type="PANTHER" id="PTHR46494:SF1">
    <property type="entry name" value="CORA FAMILY METAL ION TRANSPORTER (EUROFUNG)"/>
    <property type="match status" value="1"/>
</dbReference>